<evidence type="ECO:0000313" key="2">
    <source>
        <dbReference type="Proteomes" id="UP001431429"/>
    </source>
</evidence>
<comment type="caution">
    <text evidence="1">The sequence shown here is derived from an EMBL/GenBank/DDBJ whole genome shotgun (WGS) entry which is preliminary data.</text>
</comment>
<keyword evidence="2" id="KW-1185">Reference proteome</keyword>
<dbReference type="EMBL" id="JAMQAW010000001">
    <property type="protein sequence ID" value="MCM2386741.1"/>
    <property type="molecule type" value="Genomic_DNA"/>
</dbReference>
<sequence>MTWNHLAIDLGAGHEAELTYGPGGLVYEAARLDVQETLDRLTGENVAFRGANRAWRRGPEDDFVMSHGRYVWCLYEEKPGEPTGDTAQRLAGKLITRLRQRAE</sequence>
<dbReference type="Proteomes" id="UP001431429">
    <property type="component" value="Unassembled WGS sequence"/>
</dbReference>
<dbReference type="RefSeq" id="WP_250917111.1">
    <property type="nucleotide sequence ID" value="NZ_JAMQAW010000001.1"/>
</dbReference>
<protein>
    <submittedName>
        <fullName evidence="1">Uncharacterized protein</fullName>
    </submittedName>
</protein>
<reference evidence="1" key="1">
    <citation type="submission" date="2022-06" db="EMBL/GenBank/DDBJ databases">
        <title>Genome public.</title>
        <authorList>
            <person name="Sun Q."/>
        </authorList>
    </citation>
    <scope>NUCLEOTIDE SEQUENCE</scope>
    <source>
        <strain evidence="1">CWNU-1</strain>
    </source>
</reference>
<proteinExistence type="predicted"/>
<gene>
    <name evidence="1" type="ORF">NBG84_00175</name>
</gene>
<evidence type="ECO:0000313" key="1">
    <source>
        <dbReference type="EMBL" id="MCM2386741.1"/>
    </source>
</evidence>
<organism evidence="1 2">
    <name type="scientific">Streptomyces albipurpureus</name>
    <dbReference type="NCBI Taxonomy" id="2897419"/>
    <lineage>
        <taxon>Bacteria</taxon>
        <taxon>Bacillati</taxon>
        <taxon>Actinomycetota</taxon>
        <taxon>Actinomycetes</taxon>
        <taxon>Kitasatosporales</taxon>
        <taxon>Streptomycetaceae</taxon>
        <taxon>Streptomyces</taxon>
    </lineage>
</organism>
<name>A0ABT0UHF0_9ACTN</name>
<accession>A0ABT0UHF0</accession>